<feature type="binding site" evidence="9">
    <location>
        <position position="89"/>
    </location>
    <ligand>
        <name>Mg(2+)</name>
        <dbReference type="ChEBI" id="CHEBI:18420"/>
        <label>1</label>
        <note>catalytic</note>
    </ligand>
</feature>
<feature type="binding site" evidence="9">
    <location>
        <position position="88"/>
    </location>
    <ligand>
        <name>Mg(2+)</name>
        <dbReference type="ChEBI" id="CHEBI:18420"/>
        <label>1</label>
        <note>catalytic</note>
    </ligand>
</feature>
<comment type="similarity">
    <text evidence="10">Belongs to the inositol monophosphatase superfamily.</text>
</comment>
<dbReference type="PRINTS" id="PR00377">
    <property type="entry name" value="IMPHPHTASES"/>
</dbReference>
<evidence type="ECO:0000313" key="11">
    <source>
        <dbReference type="EMBL" id="SHG72463.1"/>
    </source>
</evidence>
<dbReference type="GO" id="GO:0006020">
    <property type="term" value="P:inositol metabolic process"/>
    <property type="evidence" value="ECO:0007669"/>
    <property type="project" value="TreeGrafter"/>
</dbReference>
<comment type="catalytic activity">
    <reaction evidence="7">
        <text>L-histidinol phosphate + H2O = L-histidinol + phosphate</text>
        <dbReference type="Rhea" id="RHEA:14465"/>
        <dbReference type="ChEBI" id="CHEBI:15377"/>
        <dbReference type="ChEBI" id="CHEBI:43474"/>
        <dbReference type="ChEBI" id="CHEBI:57699"/>
        <dbReference type="ChEBI" id="CHEBI:57980"/>
        <dbReference type="EC" id="3.1.3.15"/>
    </reaction>
</comment>
<evidence type="ECO:0000256" key="4">
    <source>
        <dbReference type="ARBA" id="ARBA00022723"/>
    </source>
</evidence>
<keyword evidence="6 9" id="KW-0460">Magnesium</keyword>
<keyword evidence="4 9" id="KW-0479">Metal-binding</keyword>
<dbReference type="InterPro" id="IPR033942">
    <property type="entry name" value="IMPase"/>
</dbReference>
<evidence type="ECO:0000313" key="12">
    <source>
        <dbReference type="Proteomes" id="UP000186132"/>
    </source>
</evidence>
<feature type="binding site" evidence="9">
    <location>
        <position position="70"/>
    </location>
    <ligand>
        <name>Mg(2+)</name>
        <dbReference type="ChEBI" id="CHEBI:18420"/>
        <label>1</label>
        <note>catalytic</note>
    </ligand>
</feature>
<keyword evidence="12" id="KW-1185">Reference proteome</keyword>
<comment type="pathway">
    <text evidence="3">Amino-acid biosynthesis; L-histidine biosynthesis; L-histidine from 5-phospho-alpha-D-ribose 1-diphosphate: step 8/9.</text>
</comment>
<comment type="cofactor">
    <cofactor evidence="2 9 10">
        <name>Mg(2+)</name>
        <dbReference type="ChEBI" id="CHEBI:18420"/>
    </cofactor>
</comment>
<dbReference type="EMBL" id="FQVU01000003">
    <property type="protein sequence ID" value="SHG72463.1"/>
    <property type="molecule type" value="Genomic_DNA"/>
</dbReference>
<evidence type="ECO:0000256" key="9">
    <source>
        <dbReference type="PIRSR" id="PIRSR600760-2"/>
    </source>
</evidence>
<proteinExistence type="inferred from homology"/>
<dbReference type="OrthoDB" id="9772456at2"/>
<dbReference type="STRING" id="1206085.SAMN05443575_2633"/>
<organism evidence="11 12">
    <name type="scientific">Jatrophihabitans endophyticus</name>
    <dbReference type="NCBI Taxonomy" id="1206085"/>
    <lineage>
        <taxon>Bacteria</taxon>
        <taxon>Bacillati</taxon>
        <taxon>Actinomycetota</taxon>
        <taxon>Actinomycetes</taxon>
        <taxon>Jatrophihabitantales</taxon>
        <taxon>Jatrophihabitantaceae</taxon>
        <taxon>Jatrophihabitans</taxon>
    </lineage>
</organism>
<accession>A0A1M5M6T2</accession>
<dbReference type="Proteomes" id="UP000186132">
    <property type="component" value="Unassembled WGS sequence"/>
</dbReference>
<evidence type="ECO:0000256" key="10">
    <source>
        <dbReference type="RuleBase" id="RU364068"/>
    </source>
</evidence>
<dbReference type="GO" id="GO:0008934">
    <property type="term" value="F:inositol monophosphate 1-phosphatase activity"/>
    <property type="evidence" value="ECO:0007669"/>
    <property type="project" value="InterPro"/>
</dbReference>
<keyword evidence="5 10" id="KW-0378">Hydrolase</keyword>
<evidence type="ECO:0000256" key="1">
    <source>
        <dbReference type="ARBA" id="ARBA00001033"/>
    </source>
</evidence>
<reference evidence="11 12" key="1">
    <citation type="submission" date="2016-11" db="EMBL/GenBank/DDBJ databases">
        <authorList>
            <person name="Jaros S."/>
            <person name="Januszkiewicz K."/>
            <person name="Wedrychowicz H."/>
        </authorList>
    </citation>
    <scope>NUCLEOTIDE SEQUENCE [LARGE SCALE GENOMIC DNA]</scope>
    <source>
        <strain evidence="11 12">DSM 45627</strain>
    </source>
</reference>
<dbReference type="AlphaFoldDB" id="A0A1M5M6T2"/>
<evidence type="ECO:0000256" key="5">
    <source>
        <dbReference type="ARBA" id="ARBA00022801"/>
    </source>
</evidence>
<dbReference type="SUPFAM" id="SSF56655">
    <property type="entry name" value="Carbohydrate phosphatase"/>
    <property type="match status" value="1"/>
</dbReference>
<dbReference type="EC" id="3.1.3.25" evidence="10"/>
<evidence type="ECO:0000256" key="6">
    <source>
        <dbReference type="ARBA" id="ARBA00022842"/>
    </source>
</evidence>
<comment type="catalytic activity">
    <reaction evidence="1 10">
        <text>a myo-inositol phosphate + H2O = myo-inositol + phosphate</text>
        <dbReference type="Rhea" id="RHEA:24056"/>
        <dbReference type="ChEBI" id="CHEBI:15377"/>
        <dbReference type="ChEBI" id="CHEBI:17268"/>
        <dbReference type="ChEBI" id="CHEBI:43474"/>
        <dbReference type="ChEBI" id="CHEBI:84139"/>
        <dbReference type="EC" id="3.1.3.25"/>
    </reaction>
</comment>
<evidence type="ECO:0000256" key="7">
    <source>
        <dbReference type="ARBA" id="ARBA00049158"/>
    </source>
</evidence>
<sequence length="273" mass="27613">MSEETAALAALAVELAEGAAAIARAGRAGSFAVDAKTTATDLVTEVDRRVEQWLVERIAAARPGDGVLGEEGGGREGTSGVRWVLDPIDGTVNFVLGIPHYAVSVAAELAGEVVAGAVCNPENGETFRAQRGAGAFLVTGRGAERLRGPRAVPLAQAVVGTGFGYDAHLRSRQAAALGTLLPRIGNIRRLGSAALDLCFLAAGRLDGYFEAGLNAWDHAAGALVAREAGCEVTGRDGGAPSPELVVAAGPELAGALRAAVAAAGADRVIELSS</sequence>
<comment type="function">
    <text evidence="8">Catalyzes the dephosphorylation of histidinol-phosphate to histidinol, the direct precursor of histidine.</text>
</comment>
<dbReference type="GO" id="GO:0004401">
    <property type="term" value="F:histidinol-phosphatase activity"/>
    <property type="evidence" value="ECO:0007669"/>
    <property type="project" value="UniProtKB-EC"/>
</dbReference>
<dbReference type="GO" id="GO:0007165">
    <property type="term" value="P:signal transduction"/>
    <property type="evidence" value="ECO:0007669"/>
    <property type="project" value="TreeGrafter"/>
</dbReference>
<gene>
    <name evidence="11" type="ORF">SAMN05443575_2633</name>
</gene>
<dbReference type="CDD" id="cd01639">
    <property type="entry name" value="IMPase"/>
    <property type="match status" value="1"/>
</dbReference>
<feature type="binding site" evidence="9">
    <location>
        <position position="86"/>
    </location>
    <ligand>
        <name>Mg(2+)</name>
        <dbReference type="ChEBI" id="CHEBI:18420"/>
        <label>1</label>
        <note>catalytic</note>
    </ligand>
</feature>
<feature type="binding site" evidence="9">
    <location>
        <position position="217"/>
    </location>
    <ligand>
        <name>Mg(2+)</name>
        <dbReference type="ChEBI" id="CHEBI:18420"/>
        <label>1</label>
        <note>catalytic</note>
    </ligand>
</feature>
<name>A0A1M5M6T2_9ACTN</name>
<dbReference type="GO" id="GO:0046872">
    <property type="term" value="F:metal ion binding"/>
    <property type="evidence" value="ECO:0007669"/>
    <property type="project" value="UniProtKB-KW"/>
</dbReference>
<dbReference type="Gene3D" id="3.30.540.10">
    <property type="entry name" value="Fructose-1,6-Bisphosphatase, subunit A, domain 1"/>
    <property type="match status" value="1"/>
</dbReference>
<dbReference type="RefSeq" id="WP_073390752.1">
    <property type="nucleotide sequence ID" value="NZ_FQVU01000003.1"/>
</dbReference>
<evidence type="ECO:0000256" key="2">
    <source>
        <dbReference type="ARBA" id="ARBA00001946"/>
    </source>
</evidence>
<dbReference type="PANTHER" id="PTHR20854:SF4">
    <property type="entry name" value="INOSITOL-1-MONOPHOSPHATASE-RELATED"/>
    <property type="match status" value="1"/>
</dbReference>
<dbReference type="InterPro" id="IPR000760">
    <property type="entry name" value="Inositol_monophosphatase-like"/>
</dbReference>
<dbReference type="FunFam" id="3.30.540.10:FF:000003">
    <property type="entry name" value="Inositol-1-monophosphatase"/>
    <property type="match status" value="1"/>
</dbReference>
<dbReference type="Gene3D" id="3.40.190.80">
    <property type="match status" value="1"/>
</dbReference>
<evidence type="ECO:0000256" key="8">
    <source>
        <dbReference type="ARBA" id="ARBA00053547"/>
    </source>
</evidence>
<protein>
    <recommendedName>
        <fullName evidence="10">Inositol-1-monophosphatase</fullName>
        <ecNumber evidence="10">3.1.3.25</ecNumber>
    </recommendedName>
</protein>
<dbReference type="PANTHER" id="PTHR20854">
    <property type="entry name" value="INOSITOL MONOPHOSPHATASE"/>
    <property type="match status" value="1"/>
</dbReference>
<dbReference type="Pfam" id="PF00459">
    <property type="entry name" value="Inositol_P"/>
    <property type="match status" value="1"/>
</dbReference>
<evidence type="ECO:0000256" key="3">
    <source>
        <dbReference type="ARBA" id="ARBA00004970"/>
    </source>
</evidence>